<evidence type="ECO:0000313" key="1">
    <source>
        <dbReference type="EMBL" id="TYS57391.1"/>
    </source>
</evidence>
<gene>
    <name evidence="1" type="ORF">FZC74_17045</name>
</gene>
<evidence type="ECO:0000313" key="2">
    <source>
        <dbReference type="Proteomes" id="UP000323393"/>
    </source>
</evidence>
<dbReference type="Proteomes" id="UP000323393">
    <property type="component" value="Unassembled WGS sequence"/>
</dbReference>
<proteinExistence type="predicted"/>
<accession>A0AA95B5K1</accession>
<protein>
    <submittedName>
        <fullName evidence="1">Uncharacterized protein</fullName>
    </submittedName>
</protein>
<organism evidence="1 2">
    <name type="scientific">Sutcliffiella horikoshii</name>
    <dbReference type="NCBI Taxonomy" id="79883"/>
    <lineage>
        <taxon>Bacteria</taxon>
        <taxon>Bacillati</taxon>
        <taxon>Bacillota</taxon>
        <taxon>Bacilli</taxon>
        <taxon>Bacillales</taxon>
        <taxon>Bacillaceae</taxon>
        <taxon>Sutcliffiella</taxon>
    </lineage>
</organism>
<dbReference type="AlphaFoldDB" id="A0AA95B5K1"/>
<name>A0AA95B5K1_9BACI</name>
<dbReference type="EMBL" id="VTEU01000008">
    <property type="protein sequence ID" value="TYS57391.1"/>
    <property type="molecule type" value="Genomic_DNA"/>
</dbReference>
<sequence>MEQKGEDSCGGVATLLRPLKRCKEAQGRPAESEALCREINSGFHAISPQKKLESFSDNTDSFQLFSCLYT</sequence>
<reference evidence="1 2" key="1">
    <citation type="submission" date="2019-08" db="EMBL/GenBank/DDBJ databases">
        <title>Bacillus genomes from the desert of Cuatro Cienegas, Coahuila.</title>
        <authorList>
            <person name="Olmedo-Alvarez G."/>
        </authorList>
    </citation>
    <scope>NUCLEOTIDE SEQUENCE [LARGE SCALE GENOMIC DNA]</scope>
    <source>
        <strain evidence="1 2">CH88_3T</strain>
    </source>
</reference>
<comment type="caution">
    <text evidence="1">The sequence shown here is derived from an EMBL/GenBank/DDBJ whole genome shotgun (WGS) entry which is preliminary data.</text>
</comment>